<dbReference type="Proteomes" id="UP000199053">
    <property type="component" value="Unassembled WGS sequence"/>
</dbReference>
<keyword evidence="10" id="KW-1185">Reference proteome</keyword>
<dbReference type="SMART" id="SM00487">
    <property type="entry name" value="DEXDc"/>
    <property type="match status" value="1"/>
</dbReference>
<dbReference type="InterPro" id="IPR027417">
    <property type="entry name" value="P-loop_NTPase"/>
</dbReference>
<keyword evidence="2" id="KW-0378">Hydrolase</keyword>
<feature type="region of interest" description="Disordered" evidence="6">
    <location>
        <begin position="380"/>
        <end position="417"/>
    </location>
</feature>
<keyword evidence="1" id="KW-0547">Nucleotide-binding</keyword>
<dbReference type="GO" id="GO:0003724">
    <property type="term" value="F:RNA helicase activity"/>
    <property type="evidence" value="ECO:0007669"/>
    <property type="project" value="TreeGrafter"/>
</dbReference>
<evidence type="ECO:0000256" key="3">
    <source>
        <dbReference type="ARBA" id="ARBA00022806"/>
    </source>
</evidence>
<dbReference type="Pfam" id="PF00271">
    <property type="entry name" value="Helicase_C"/>
    <property type="match status" value="1"/>
</dbReference>
<name>A0A1G9JBI4_9BACT</name>
<dbReference type="InterPro" id="IPR001650">
    <property type="entry name" value="Helicase_C-like"/>
</dbReference>
<dbReference type="Pfam" id="PF00270">
    <property type="entry name" value="DEAD"/>
    <property type="match status" value="1"/>
</dbReference>
<dbReference type="RefSeq" id="WP_170830375.1">
    <property type="nucleotide sequence ID" value="NZ_FNGA01000004.1"/>
</dbReference>
<dbReference type="GO" id="GO:0016787">
    <property type="term" value="F:hydrolase activity"/>
    <property type="evidence" value="ECO:0007669"/>
    <property type="project" value="UniProtKB-KW"/>
</dbReference>
<dbReference type="GO" id="GO:0005829">
    <property type="term" value="C:cytosol"/>
    <property type="evidence" value="ECO:0007669"/>
    <property type="project" value="TreeGrafter"/>
</dbReference>
<feature type="domain" description="Helicase ATP-binding" evidence="7">
    <location>
        <begin position="32"/>
        <end position="209"/>
    </location>
</feature>
<dbReference type="GO" id="GO:0005524">
    <property type="term" value="F:ATP binding"/>
    <property type="evidence" value="ECO:0007669"/>
    <property type="project" value="UniProtKB-KW"/>
</dbReference>
<dbReference type="PANTHER" id="PTHR47959">
    <property type="entry name" value="ATP-DEPENDENT RNA HELICASE RHLE-RELATED"/>
    <property type="match status" value="1"/>
</dbReference>
<reference evidence="10" key="1">
    <citation type="submission" date="2016-10" db="EMBL/GenBank/DDBJ databases">
        <authorList>
            <person name="Varghese N."/>
            <person name="Submissions S."/>
        </authorList>
    </citation>
    <scope>NUCLEOTIDE SEQUENCE [LARGE SCALE GENOMIC DNA]</scope>
    <source>
        <strain evidence="10">DSM 16995</strain>
    </source>
</reference>
<comment type="similarity">
    <text evidence="5">Belongs to the DEAD box helicase family.</text>
</comment>
<evidence type="ECO:0000259" key="7">
    <source>
        <dbReference type="PROSITE" id="PS51192"/>
    </source>
</evidence>
<feature type="compositionally biased region" description="Basic residues" evidence="6">
    <location>
        <begin position="393"/>
        <end position="417"/>
    </location>
</feature>
<dbReference type="STRING" id="246191.SAMN05660337_2717"/>
<keyword evidence="3 9" id="KW-0347">Helicase</keyword>
<gene>
    <name evidence="9" type="ORF">SAMN05660337_2717</name>
</gene>
<dbReference type="InterPro" id="IPR011545">
    <property type="entry name" value="DEAD/DEAH_box_helicase_dom"/>
</dbReference>
<accession>A0A1G9JBI4</accession>
<dbReference type="SMART" id="SM00490">
    <property type="entry name" value="HELICc"/>
    <property type="match status" value="1"/>
</dbReference>
<dbReference type="InterPro" id="IPR050079">
    <property type="entry name" value="DEAD_box_RNA_helicase"/>
</dbReference>
<dbReference type="InterPro" id="IPR014001">
    <property type="entry name" value="Helicase_ATP-bd"/>
</dbReference>
<dbReference type="PROSITE" id="PS51192">
    <property type="entry name" value="HELICASE_ATP_BIND_1"/>
    <property type="match status" value="1"/>
</dbReference>
<evidence type="ECO:0000256" key="5">
    <source>
        <dbReference type="ARBA" id="ARBA00038437"/>
    </source>
</evidence>
<dbReference type="AlphaFoldDB" id="A0A1G9JBI4"/>
<dbReference type="Gene3D" id="3.40.50.300">
    <property type="entry name" value="P-loop containing nucleotide triphosphate hydrolases"/>
    <property type="match status" value="2"/>
</dbReference>
<keyword evidence="4" id="KW-0067">ATP-binding</keyword>
<dbReference type="CDD" id="cd18787">
    <property type="entry name" value="SF2_C_DEAD"/>
    <property type="match status" value="1"/>
</dbReference>
<proteinExistence type="inferred from homology"/>
<evidence type="ECO:0000313" key="9">
    <source>
        <dbReference type="EMBL" id="SDL34494.1"/>
    </source>
</evidence>
<dbReference type="GO" id="GO:0003676">
    <property type="term" value="F:nucleic acid binding"/>
    <property type="evidence" value="ECO:0007669"/>
    <property type="project" value="InterPro"/>
</dbReference>
<protein>
    <submittedName>
        <fullName evidence="9">Superfamily II DNA and RNA helicase</fullName>
    </submittedName>
</protein>
<dbReference type="CDD" id="cd00268">
    <property type="entry name" value="DEADc"/>
    <property type="match status" value="1"/>
</dbReference>
<dbReference type="EMBL" id="FNGA01000004">
    <property type="protein sequence ID" value="SDL34494.1"/>
    <property type="molecule type" value="Genomic_DNA"/>
</dbReference>
<evidence type="ECO:0000256" key="4">
    <source>
        <dbReference type="ARBA" id="ARBA00022840"/>
    </source>
</evidence>
<evidence type="ECO:0000313" key="10">
    <source>
        <dbReference type="Proteomes" id="UP000199053"/>
    </source>
</evidence>
<evidence type="ECO:0000256" key="2">
    <source>
        <dbReference type="ARBA" id="ARBA00022801"/>
    </source>
</evidence>
<dbReference type="PANTHER" id="PTHR47959:SF13">
    <property type="entry name" value="ATP-DEPENDENT RNA HELICASE RHLE"/>
    <property type="match status" value="1"/>
</dbReference>
<dbReference type="InterPro" id="IPR044742">
    <property type="entry name" value="DEAD/DEAH_RhlB"/>
</dbReference>
<evidence type="ECO:0000259" key="8">
    <source>
        <dbReference type="PROSITE" id="PS51194"/>
    </source>
</evidence>
<evidence type="ECO:0000256" key="1">
    <source>
        <dbReference type="ARBA" id="ARBA00022741"/>
    </source>
</evidence>
<dbReference type="PROSITE" id="PS51194">
    <property type="entry name" value="HELICASE_CTER"/>
    <property type="match status" value="1"/>
</dbReference>
<organism evidence="9 10">
    <name type="scientific">Maridesulfovibrio ferrireducens</name>
    <dbReference type="NCBI Taxonomy" id="246191"/>
    <lineage>
        <taxon>Bacteria</taxon>
        <taxon>Pseudomonadati</taxon>
        <taxon>Thermodesulfobacteriota</taxon>
        <taxon>Desulfovibrionia</taxon>
        <taxon>Desulfovibrionales</taxon>
        <taxon>Desulfovibrionaceae</taxon>
        <taxon>Maridesulfovibrio</taxon>
    </lineage>
</organism>
<feature type="domain" description="Helicase C-terminal" evidence="8">
    <location>
        <begin position="235"/>
        <end position="384"/>
    </location>
</feature>
<evidence type="ECO:0000256" key="6">
    <source>
        <dbReference type="SAM" id="MobiDB-lite"/>
    </source>
</evidence>
<sequence>MNFESFCFDSRIASGIRATGYSAPTSVQVKAIPAVLEGCDVFGLTQSGTGKTSAFVLPILQRLITAEAPTRGPIRVLVLAPAREQVLKIHEKFISLGKQTGIRCSAVFGDGDAESGIQIKLKEISRVTVLVATPDRLLELINRAEVDLSHVDTLVVDEADTQLAMDFSVEIKSILAKLPLKRQNLMFSATLPSSVSTLSAEILHDPKIFQIANTAPVETVKHICCPVPIHLKQEFLKALLEDIEFESVLVFVRTRRWAERLAARLVKAGYNAVSLHGDLSQSKRKIVLDGFKSGEFNIMVATDLAASSLECSSITHVINYDMPDTFEIYRHRMEKAGIDGKKGVAFLFAADEDIAQVVEIGKLVEGRLSVHHLDNFDYKGAKPEPVLPEVVKKKERSKPGRAKKGNKRHIHSGKGSV</sequence>
<dbReference type="SUPFAM" id="SSF52540">
    <property type="entry name" value="P-loop containing nucleoside triphosphate hydrolases"/>
    <property type="match status" value="1"/>
</dbReference>